<evidence type="ECO:0000313" key="2">
    <source>
        <dbReference type="Proteomes" id="UP000276133"/>
    </source>
</evidence>
<protein>
    <submittedName>
        <fullName evidence="1">Uncharacterized protein</fullName>
    </submittedName>
</protein>
<keyword evidence="2" id="KW-1185">Reference proteome</keyword>
<dbReference type="AlphaFoldDB" id="A0A3M7RV20"/>
<reference evidence="1 2" key="1">
    <citation type="journal article" date="2018" name="Sci. Rep.">
        <title>Genomic signatures of local adaptation to the degree of environmental predictability in rotifers.</title>
        <authorList>
            <person name="Franch-Gras L."/>
            <person name="Hahn C."/>
            <person name="Garcia-Roger E.M."/>
            <person name="Carmona M.J."/>
            <person name="Serra M."/>
            <person name="Gomez A."/>
        </authorList>
    </citation>
    <scope>NUCLEOTIDE SEQUENCE [LARGE SCALE GENOMIC DNA]</scope>
    <source>
        <strain evidence="1">HYR1</strain>
    </source>
</reference>
<dbReference type="Proteomes" id="UP000276133">
    <property type="component" value="Unassembled WGS sequence"/>
</dbReference>
<proteinExistence type="predicted"/>
<organism evidence="1 2">
    <name type="scientific">Brachionus plicatilis</name>
    <name type="common">Marine rotifer</name>
    <name type="synonym">Brachionus muelleri</name>
    <dbReference type="NCBI Taxonomy" id="10195"/>
    <lineage>
        <taxon>Eukaryota</taxon>
        <taxon>Metazoa</taxon>
        <taxon>Spiralia</taxon>
        <taxon>Gnathifera</taxon>
        <taxon>Rotifera</taxon>
        <taxon>Eurotatoria</taxon>
        <taxon>Monogononta</taxon>
        <taxon>Pseudotrocha</taxon>
        <taxon>Ploima</taxon>
        <taxon>Brachionidae</taxon>
        <taxon>Brachionus</taxon>
    </lineage>
</organism>
<dbReference type="EMBL" id="REGN01002590">
    <property type="protein sequence ID" value="RNA27155.1"/>
    <property type="molecule type" value="Genomic_DNA"/>
</dbReference>
<comment type="caution">
    <text evidence="1">The sequence shown here is derived from an EMBL/GenBank/DDBJ whole genome shotgun (WGS) entry which is preliminary data.</text>
</comment>
<gene>
    <name evidence="1" type="ORF">BpHYR1_028976</name>
</gene>
<name>A0A3M7RV20_BRAPC</name>
<evidence type="ECO:0000313" key="1">
    <source>
        <dbReference type="EMBL" id="RNA27155.1"/>
    </source>
</evidence>
<sequence>MTDIYSRKLLYFHPKVLKYLIIKNELKFLRIIFGIFTIKGNSCFQYKKTNPLDIALFSIFRFLFTFILNTALKKRSSISTIFININLLSLLISKAQTNQTNLLKF</sequence>
<accession>A0A3M7RV20</accession>